<dbReference type="Gene3D" id="2.60.120.10">
    <property type="entry name" value="Jelly Rolls"/>
    <property type="match status" value="1"/>
</dbReference>
<protein>
    <submittedName>
        <fullName evidence="2">Cupin domain-containing protein</fullName>
    </submittedName>
</protein>
<accession>A0A5C8KYT6</accession>
<feature type="domain" description="Cupin type-2" evidence="1">
    <location>
        <begin position="39"/>
        <end position="94"/>
    </location>
</feature>
<dbReference type="EMBL" id="VRTS01000001">
    <property type="protein sequence ID" value="TXK65996.1"/>
    <property type="molecule type" value="Genomic_DNA"/>
</dbReference>
<evidence type="ECO:0000313" key="2">
    <source>
        <dbReference type="EMBL" id="TXK65996.1"/>
    </source>
</evidence>
<comment type="caution">
    <text evidence="2">The sequence shown here is derived from an EMBL/GenBank/DDBJ whole genome shotgun (WGS) entry which is preliminary data.</text>
</comment>
<evidence type="ECO:0000259" key="1">
    <source>
        <dbReference type="Pfam" id="PF07883"/>
    </source>
</evidence>
<dbReference type="InterPro" id="IPR013096">
    <property type="entry name" value="Cupin_2"/>
</dbReference>
<dbReference type="RefSeq" id="WP_147890669.1">
    <property type="nucleotide sequence ID" value="NZ_VRTS01000001.1"/>
</dbReference>
<dbReference type="SUPFAM" id="SSF51182">
    <property type="entry name" value="RmlC-like cupins"/>
    <property type="match status" value="1"/>
</dbReference>
<gene>
    <name evidence="2" type="ORF">FU658_02760</name>
</gene>
<sequence length="113" mass="12131">MKRGNLFADTQAPPTGERFDSLLAHRNLVVERIVSSSSSSPAELVQAQDEWVVLLRGEATIEVADERVALASGDYVFLPAGVRHTVTSTSDGALWLAVHLHPQVPGGDAGRRT</sequence>
<dbReference type="AlphaFoldDB" id="A0A5C8KYT6"/>
<dbReference type="Pfam" id="PF07883">
    <property type="entry name" value="Cupin_2"/>
    <property type="match status" value="1"/>
</dbReference>
<reference evidence="2 3" key="1">
    <citation type="submission" date="2019-08" db="EMBL/GenBank/DDBJ databases">
        <authorList>
            <person name="Karlyshev A.V."/>
        </authorList>
    </citation>
    <scope>NUCLEOTIDE SEQUENCE [LARGE SCALE GENOMIC DNA]</scope>
    <source>
        <strain evidence="2 3">Alg18-2.2</strain>
    </source>
</reference>
<organism evidence="2 3">
    <name type="scientific">Alkalisalibacterium limincola</name>
    <dbReference type="NCBI Taxonomy" id="2699169"/>
    <lineage>
        <taxon>Bacteria</taxon>
        <taxon>Pseudomonadati</taxon>
        <taxon>Pseudomonadota</taxon>
        <taxon>Gammaproteobacteria</taxon>
        <taxon>Lysobacterales</taxon>
        <taxon>Lysobacteraceae</taxon>
        <taxon>Alkalisalibacterium</taxon>
    </lineage>
</organism>
<keyword evidence="3" id="KW-1185">Reference proteome</keyword>
<name>A0A5C8KYT6_9GAMM</name>
<evidence type="ECO:0000313" key="3">
    <source>
        <dbReference type="Proteomes" id="UP000321248"/>
    </source>
</evidence>
<dbReference type="OrthoDB" id="9798585at2"/>
<dbReference type="InterPro" id="IPR011051">
    <property type="entry name" value="RmlC_Cupin_sf"/>
</dbReference>
<proteinExistence type="predicted"/>
<dbReference type="InterPro" id="IPR014710">
    <property type="entry name" value="RmlC-like_jellyroll"/>
</dbReference>
<dbReference type="Proteomes" id="UP000321248">
    <property type="component" value="Unassembled WGS sequence"/>
</dbReference>